<evidence type="ECO:0000313" key="4">
    <source>
        <dbReference type="EMBL" id="OCL14886.1"/>
    </source>
</evidence>
<keyword evidence="3" id="KW-0560">Oxidoreductase</keyword>
<dbReference type="Pfam" id="PF13561">
    <property type="entry name" value="adh_short_C2"/>
    <property type="match status" value="1"/>
</dbReference>
<dbReference type="GO" id="GO:0016491">
    <property type="term" value="F:oxidoreductase activity"/>
    <property type="evidence" value="ECO:0007669"/>
    <property type="project" value="UniProtKB-KW"/>
</dbReference>
<evidence type="ECO:0000256" key="3">
    <source>
        <dbReference type="ARBA" id="ARBA00023002"/>
    </source>
</evidence>
<comment type="similarity">
    <text evidence="1">Belongs to the short-chain dehydrogenases/reductases (SDR) family.</text>
</comment>
<evidence type="ECO:0000256" key="1">
    <source>
        <dbReference type="ARBA" id="ARBA00006484"/>
    </source>
</evidence>
<dbReference type="CDD" id="cd05233">
    <property type="entry name" value="SDR_c"/>
    <property type="match status" value="1"/>
</dbReference>
<dbReference type="FunFam" id="3.40.50.720:FF:000084">
    <property type="entry name" value="Short-chain dehydrogenase reductase"/>
    <property type="match status" value="1"/>
</dbReference>
<keyword evidence="2" id="KW-0521">NADP</keyword>
<dbReference type="InterPro" id="IPR036291">
    <property type="entry name" value="NAD(P)-bd_dom_sf"/>
</dbReference>
<dbReference type="EMBL" id="KV748514">
    <property type="protein sequence ID" value="OCL14886.1"/>
    <property type="molecule type" value="Genomic_DNA"/>
</dbReference>
<keyword evidence="5" id="KW-1185">Reference proteome</keyword>
<dbReference type="PRINTS" id="PR00080">
    <property type="entry name" value="SDRFAMILY"/>
</dbReference>
<accession>A0A8E2FDA5</accession>
<proteinExistence type="inferred from homology"/>
<dbReference type="PANTHER" id="PTHR24321">
    <property type="entry name" value="DEHYDROGENASES, SHORT CHAIN"/>
    <property type="match status" value="1"/>
</dbReference>
<reference evidence="4 5" key="1">
    <citation type="journal article" date="2016" name="Nat. Commun.">
        <title>Ectomycorrhizal ecology is imprinted in the genome of the dominant symbiotic fungus Cenococcum geophilum.</title>
        <authorList>
            <consortium name="DOE Joint Genome Institute"/>
            <person name="Peter M."/>
            <person name="Kohler A."/>
            <person name="Ohm R.A."/>
            <person name="Kuo A."/>
            <person name="Krutzmann J."/>
            <person name="Morin E."/>
            <person name="Arend M."/>
            <person name="Barry K.W."/>
            <person name="Binder M."/>
            <person name="Choi C."/>
            <person name="Clum A."/>
            <person name="Copeland A."/>
            <person name="Grisel N."/>
            <person name="Haridas S."/>
            <person name="Kipfer T."/>
            <person name="LaButti K."/>
            <person name="Lindquist E."/>
            <person name="Lipzen A."/>
            <person name="Maire R."/>
            <person name="Meier B."/>
            <person name="Mihaltcheva S."/>
            <person name="Molinier V."/>
            <person name="Murat C."/>
            <person name="Poggeler S."/>
            <person name="Quandt C.A."/>
            <person name="Sperisen C."/>
            <person name="Tritt A."/>
            <person name="Tisserant E."/>
            <person name="Crous P.W."/>
            <person name="Henrissat B."/>
            <person name="Nehls U."/>
            <person name="Egli S."/>
            <person name="Spatafora J.W."/>
            <person name="Grigoriev I.V."/>
            <person name="Martin F.M."/>
        </authorList>
    </citation>
    <scope>NUCLEOTIDE SEQUENCE [LARGE SCALE GENOMIC DNA]</scope>
    <source>
        <strain evidence="4 5">CBS 207.34</strain>
    </source>
</reference>
<dbReference type="InterPro" id="IPR002347">
    <property type="entry name" value="SDR_fam"/>
</dbReference>
<gene>
    <name evidence="4" type="ORF">AOQ84DRAFT_229350</name>
</gene>
<dbReference type="Gene3D" id="3.40.50.720">
    <property type="entry name" value="NAD(P)-binding Rossmann-like Domain"/>
    <property type="match status" value="1"/>
</dbReference>
<organism evidence="4 5">
    <name type="scientific">Glonium stellatum</name>
    <dbReference type="NCBI Taxonomy" id="574774"/>
    <lineage>
        <taxon>Eukaryota</taxon>
        <taxon>Fungi</taxon>
        <taxon>Dikarya</taxon>
        <taxon>Ascomycota</taxon>
        <taxon>Pezizomycotina</taxon>
        <taxon>Dothideomycetes</taxon>
        <taxon>Pleosporomycetidae</taxon>
        <taxon>Gloniales</taxon>
        <taxon>Gloniaceae</taxon>
        <taxon>Glonium</taxon>
    </lineage>
</organism>
<protein>
    <submittedName>
        <fullName evidence="4">NAD(P)-binding protein</fullName>
    </submittedName>
</protein>
<name>A0A8E2FDA5_9PEZI</name>
<dbReference type="OrthoDB" id="5840532at2759"/>
<sequence>MGLSLQGVLFITGAGGAIGRACVLQFARDGVTRISAVDISRASLQETADIVAAQFPAVEFLQNLADVTDEESVKTIFENTITRFGRIDYAVNNAAIGSPLLPTSEALSSDYDRVLTINLKGTWLCERSQLKIMAGQSPLPSGDAIDGRTPCKGAIINIDSVLGMMAVPGNALYTMSKHGLLGLTRSDALDFAKKGIRVNAVCPGFVNTPLITPAVKELLQPNIDKTPMGRLAHVQEIADGVVFLASERASYITGTTLTID</sequence>
<dbReference type="PRINTS" id="PR00081">
    <property type="entry name" value="GDHRDH"/>
</dbReference>
<dbReference type="Proteomes" id="UP000250140">
    <property type="component" value="Unassembled WGS sequence"/>
</dbReference>
<dbReference type="AlphaFoldDB" id="A0A8E2FDA5"/>
<evidence type="ECO:0000256" key="2">
    <source>
        <dbReference type="ARBA" id="ARBA00022857"/>
    </source>
</evidence>
<dbReference type="PANTHER" id="PTHR24321:SF12">
    <property type="entry name" value="SHORT-CHAIN DEHYDROGENASE_REDUCTASE FAMILY, PUTATIVE (AFU_ORTHOLOGUE AFUA_5G14340)-RELATED"/>
    <property type="match status" value="1"/>
</dbReference>
<dbReference type="SUPFAM" id="SSF51735">
    <property type="entry name" value="NAD(P)-binding Rossmann-fold domains"/>
    <property type="match status" value="1"/>
</dbReference>
<evidence type="ECO:0000313" key="5">
    <source>
        <dbReference type="Proteomes" id="UP000250140"/>
    </source>
</evidence>